<keyword evidence="9" id="KW-0547">Nucleotide-binding</keyword>
<dbReference type="GO" id="GO:0044231">
    <property type="term" value="C:host cell presynaptic membrane"/>
    <property type="evidence" value="ECO:0007669"/>
    <property type="project" value="UniProtKB-KW"/>
</dbReference>
<dbReference type="Gene3D" id="1.20.1310.10">
    <property type="entry name" value="Cullin Repeats"/>
    <property type="match status" value="2"/>
</dbReference>
<dbReference type="Gene3D" id="1.25.40.20">
    <property type="entry name" value="Ankyrin repeat-containing domain"/>
    <property type="match status" value="1"/>
</dbReference>
<accession>A0A922HSB1</accession>
<evidence type="ECO:0000256" key="3">
    <source>
        <dbReference type="ARBA" id="ARBA00022537"/>
    </source>
</evidence>
<keyword evidence="3" id="KW-1052">Target cell membrane</keyword>
<dbReference type="SUPFAM" id="SSF75632">
    <property type="entry name" value="Cullin homology domain"/>
    <property type="match status" value="1"/>
</dbReference>
<dbReference type="Gene3D" id="1.20.120.1080">
    <property type="match status" value="1"/>
</dbReference>
<dbReference type="InterPro" id="IPR036317">
    <property type="entry name" value="Cullin_homology_sf"/>
</dbReference>
<dbReference type="PANTHER" id="PTHR18934:SF213">
    <property type="entry name" value="3'-5' RNA HELICASE YTHDC2"/>
    <property type="match status" value="1"/>
</dbReference>
<feature type="repeat" description="ANK" evidence="6">
    <location>
        <begin position="1255"/>
        <end position="1287"/>
    </location>
</feature>
<dbReference type="SMART" id="SM00847">
    <property type="entry name" value="HA2"/>
    <property type="match status" value="1"/>
</dbReference>
<evidence type="ECO:0000256" key="1">
    <source>
        <dbReference type="ARBA" id="ARBA00004175"/>
    </source>
</evidence>
<dbReference type="EMBL" id="ASGP02000006">
    <property type="protein sequence ID" value="KAH9501681.1"/>
    <property type="molecule type" value="Genomic_DNA"/>
</dbReference>
<keyword evidence="10" id="KW-1185">Reference proteome</keyword>
<reference evidence="9" key="2">
    <citation type="journal article" date="2022" name="Res Sq">
        <title>Comparative Genomics Reveals Insights into the Divergent Evolution of Astigmatic Mites and Household Pest Adaptations.</title>
        <authorList>
            <person name="Xiong Q."/>
            <person name="Wan A.T.-Y."/>
            <person name="Liu X.-Y."/>
            <person name="Fung C.S.-H."/>
            <person name="Xiao X."/>
            <person name="Malainual N."/>
            <person name="Hou J."/>
            <person name="Wang L."/>
            <person name="Wang M."/>
            <person name="Yang K."/>
            <person name="Cui Y."/>
            <person name="Leung E."/>
            <person name="Nong W."/>
            <person name="Shin S.-K."/>
            <person name="Au S."/>
            <person name="Jeong K.Y."/>
            <person name="Chew F.T."/>
            <person name="Hui J."/>
            <person name="Leung T.F."/>
            <person name="Tungtrongchitr A."/>
            <person name="Zhong N."/>
            <person name="Liu Z."/>
            <person name="Tsui S."/>
        </authorList>
    </citation>
    <scope>NUCLEOTIDE SEQUENCE</scope>
    <source>
        <strain evidence="9">Derf</strain>
        <tissue evidence="9">Whole organism</tissue>
    </source>
</reference>
<keyword evidence="9" id="KW-0347">Helicase</keyword>
<evidence type="ECO:0000256" key="5">
    <source>
        <dbReference type="ARBA" id="ARBA00023298"/>
    </source>
</evidence>
<dbReference type="InterPro" id="IPR007502">
    <property type="entry name" value="Helicase-assoc_dom"/>
</dbReference>
<protein>
    <submittedName>
        <fullName evidence="9">3'-5' RNA helicase ythdc2</fullName>
    </submittedName>
</protein>
<feature type="domain" description="Cullin family profile" evidence="8">
    <location>
        <begin position="429"/>
        <end position="616"/>
    </location>
</feature>
<keyword evidence="4" id="KW-0800">Toxin</keyword>
<name>A0A922HSB1_DERFA</name>
<evidence type="ECO:0000256" key="2">
    <source>
        <dbReference type="ARBA" id="ARBA00022483"/>
    </source>
</evidence>
<dbReference type="GO" id="GO:0031625">
    <property type="term" value="F:ubiquitin protein ligase binding"/>
    <property type="evidence" value="ECO:0007669"/>
    <property type="project" value="InterPro"/>
</dbReference>
<dbReference type="GO" id="GO:0006511">
    <property type="term" value="P:ubiquitin-dependent protein catabolic process"/>
    <property type="evidence" value="ECO:0007669"/>
    <property type="project" value="InterPro"/>
</dbReference>
<sequence length="1952" mass="229308">MIIGLKMSLYLVEKLRKHYDIVCRNDQECLQLRNQILELFRSSRKYRNDEFQSINILVNRILKRLSIAAVIAVWIISCQSVLKYWASCLPNYKDDNYVLDYLLQCWFRFQHSINSFYAMTISIQRFAYQLVKHQTINLLISMFVDNFLINHQEILFESIWQAIQNQKQNSNHQNDRVKQIFQLMIYIDGQSKNPIIYCRCFGFPYLKRLKTVYRNESKKLINENIKVDDRFDLIGYLRFVKSVINEELALARHYSFSIDLIRMEAKLLYSELIGQYQDVICDFDQFYEWIESKRWSDLQNLFNMIRFNENILQKLAKNFGEYVRLKSTTFIKLIDWKSNQYNWKSTFEFVHDCHELFRYCHEIVEKVFQNDSTIFRSLNTAYLFYLNSNNAFTCIISLLIHFVSIINLDDPNFPINVDRQTLIKSAFDLLMFIEDKSAIIHYNRRFLCQRILFGLSIDSVVQDINRIANLFDIIINPYSPSSCNVRILLKDYLRSHQSIADKMEVFLLNASLWHLDRFPSEQMFKIPIEFITIYETFKNQFQQNNSKKLLMLNPIYCSALVHYSNLENRQFHFIVTLKQLSILLVFNEFDICNYEQLEKTTELESDQLKTTLNVFIKYKLLLVANTNDQDESKDLSRQIFIFNDQFKGIEIMTSSITTKFSEQNTNFIDWIKLEQLSLGYDIQKIVAIYESVSNASNSTKQFDGGNRIMDKYLVIEAAIVRTLKWLVCVANLETLQQNIRQKLPYTPYEPIITDTDEFRNIINSLQQRGYLHCMEDGRIFDRLTDSEEFEIVIRVCDMDLVTLDKFVKNIDSFLSARLLNILAEKFSDDKIKAIQMPDCLSSNQLKCLCESLLGNSDNNQFSIMSDWFYPYAGNISFIRSTKKNGLNGGTYSNVYNSRRSIRLNFQSMQSIKDLLLKFSINKLKKQTSRSADQQQQQQQHQHHQQRFGNNNFNLFTYFDTKPIVPKFIHKQCNDGSSINIVNNEIENRWLTPPSSSSSSSSLPLWFGTSKIQILNGLSKNDCLDLLIQINNDCSQKQQPCRIVYLQSSTIMTFGWHWQSNKWLMINGIQLVTRLCWKASITSLNNSIIFFEIDTFIRALTRDLDMSLLTHLIIDVNDLTSLFFNLFLLYLKENMENLDHLNMIFLTQDSKRSQKMIDYFGPNVFYNNMADRNLTNYNMAKLQYFFLDDLQPMSITSTSSLENLNQIQQVTTTSIHENHSELIIFECWTENVEINKMIEFFQMFPWQINYQCKRIEGITPLITAIVRGNHTNVYQLLKMGANPCLASRNGLEPIQWAINFRQQQTFQLLFVHLYTMNVSFDLHIRRYLNFPHRPLSMTNPINNQSYHSKVNYNLILQLLYNMIKQLYHNHWTTMNQRSSIGSILIMLPSYNHVSTLRKLIISSMIEIQIEFTIFCLYPNVPNNELDAGIEISSSSSNHIRVILSTFNVDSILFKDVYFIINTGNRLMKMPNSFSDSTLFRMVPNPTENIETKFILANNQTFPVIIWNLYRRDEFFDYEIDSIENPISIHSNDSLYHCIFAAKFFKFKNIGCLMDIFDRMILPPNKEIIYRALNFMQNINVLDTNENMTTLGRMLIDISIEPHYAKMIIVSILLRCLDPILTIVCALSSPKSLYQQLQFLDENNQQQDEFHSIHPGTNNLQTRLSKNSDHLNLVYAFQKWQEICRLNAKSYCSMNQTFSKTAKIMNQNEFKESFATFEMIYSLRTKILGQLRAIGLVKGKGLMNIRYLNSNSENFSLILAAVTGGQLFDHFAQIIDSYSRQCHSSNPNEILYMEPNSILNLSSSNNIESMNDALILFDRKIQCGQISYIQNCTIINPLTFIIFVDDNSIDYNRDRNCIEFMNGQFEFHNDDDDDGSGNNLEKLFVIRQRWQQLIRKRLENMQQVFNEDDENFLENMINLITVADESYGFGPHPNIGRAPQVMSTYFCSTIRIKK</sequence>
<dbReference type="InterPro" id="IPR036770">
    <property type="entry name" value="Ankyrin_rpt-contain_sf"/>
</dbReference>
<dbReference type="InterPro" id="IPR059120">
    <property type="entry name" value="Cullin-like_AB"/>
</dbReference>
<evidence type="ECO:0000256" key="7">
    <source>
        <dbReference type="PROSITE-ProRule" id="PRU00330"/>
    </source>
</evidence>
<dbReference type="SUPFAM" id="SSF48403">
    <property type="entry name" value="Ankyrin repeat"/>
    <property type="match status" value="1"/>
</dbReference>
<dbReference type="GO" id="GO:0004386">
    <property type="term" value="F:helicase activity"/>
    <property type="evidence" value="ECO:0007669"/>
    <property type="project" value="UniProtKB-KW"/>
</dbReference>
<keyword evidence="5" id="KW-0472">Membrane</keyword>
<dbReference type="PROSITE" id="PS50088">
    <property type="entry name" value="ANK_REPEAT"/>
    <property type="match status" value="1"/>
</dbReference>
<keyword evidence="2" id="KW-0268">Exocytosis</keyword>
<dbReference type="GO" id="GO:0006887">
    <property type="term" value="P:exocytosis"/>
    <property type="evidence" value="ECO:0007669"/>
    <property type="project" value="UniProtKB-KW"/>
</dbReference>
<proteinExistence type="inferred from homology"/>
<keyword evidence="9" id="KW-0067">ATP-binding</keyword>
<dbReference type="GO" id="GO:0003723">
    <property type="term" value="F:RNA binding"/>
    <property type="evidence" value="ECO:0007669"/>
    <property type="project" value="TreeGrafter"/>
</dbReference>
<keyword evidence="5" id="KW-1053">Target membrane</keyword>
<keyword evidence="9" id="KW-0378">Hydrolase</keyword>
<evidence type="ECO:0000256" key="4">
    <source>
        <dbReference type="ARBA" id="ARBA00023028"/>
    </source>
</evidence>
<evidence type="ECO:0000313" key="9">
    <source>
        <dbReference type="EMBL" id="KAH9501681.1"/>
    </source>
</evidence>
<evidence type="ECO:0000259" key="8">
    <source>
        <dbReference type="PROSITE" id="PS50069"/>
    </source>
</evidence>
<dbReference type="InterPro" id="IPR016158">
    <property type="entry name" value="Cullin_homology"/>
</dbReference>
<dbReference type="InterPro" id="IPR016159">
    <property type="entry name" value="Cullin_repeat-like_dom_sf"/>
</dbReference>
<keyword evidence="4" id="KW-0528">Neurotoxin</keyword>
<dbReference type="Pfam" id="PF21010">
    <property type="entry name" value="HA2_C"/>
    <property type="match status" value="1"/>
</dbReference>
<dbReference type="GO" id="GO:0044218">
    <property type="term" value="C:other organism cell membrane"/>
    <property type="evidence" value="ECO:0007669"/>
    <property type="project" value="UniProtKB-KW"/>
</dbReference>
<dbReference type="PANTHER" id="PTHR18934">
    <property type="entry name" value="ATP-DEPENDENT RNA HELICASE"/>
    <property type="match status" value="1"/>
</dbReference>
<comment type="caution">
    <text evidence="9">The sequence shown here is derived from an EMBL/GenBank/DDBJ whole genome shotgun (WGS) entry which is preliminary data.</text>
</comment>
<organism evidence="9 10">
    <name type="scientific">Dermatophagoides farinae</name>
    <name type="common">American house dust mite</name>
    <dbReference type="NCBI Taxonomy" id="6954"/>
    <lineage>
        <taxon>Eukaryota</taxon>
        <taxon>Metazoa</taxon>
        <taxon>Ecdysozoa</taxon>
        <taxon>Arthropoda</taxon>
        <taxon>Chelicerata</taxon>
        <taxon>Arachnida</taxon>
        <taxon>Acari</taxon>
        <taxon>Acariformes</taxon>
        <taxon>Sarcoptiformes</taxon>
        <taxon>Astigmata</taxon>
        <taxon>Psoroptidia</taxon>
        <taxon>Analgoidea</taxon>
        <taxon>Pyroglyphidae</taxon>
        <taxon>Dermatophagoidinae</taxon>
        <taxon>Dermatophagoides</taxon>
    </lineage>
</organism>
<gene>
    <name evidence="9" type="primary">YTHDC2</name>
    <name evidence="9" type="ORF">DERF_012509</name>
</gene>
<evidence type="ECO:0000313" key="10">
    <source>
        <dbReference type="Proteomes" id="UP000790347"/>
    </source>
</evidence>
<comment type="subcellular location">
    <subcellularLocation>
        <location evidence="1">Target cell membrane</location>
    </subcellularLocation>
</comment>
<dbReference type="PROSITE" id="PS50069">
    <property type="entry name" value="CULLIN_2"/>
    <property type="match status" value="1"/>
</dbReference>
<dbReference type="SUPFAM" id="SSF74788">
    <property type="entry name" value="Cullin repeat-like"/>
    <property type="match status" value="1"/>
</dbReference>
<dbReference type="Gene3D" id="3.30.230.130">
    <property type="entry name" value="Cullin, Chain C, Domain 2"/>
    <property type="match status" value="1"/>
</dbReference>
<keyword evidence="6" id="KW-0040">ANK repeat</keyword>
<dbReference type="Pfam" id="PF26557">
    <property type="entry name" value="Cullin_AB"/>
    <property type="match status" value="1"/>
</dbReference>
<evidence type="ECO:0000256" key="6">
    <source>
        <dbReference type="PROSITE-ProRule" id="PRU00023"/>
    </source>
</evidence>
<dbReference type="Proteomes" id="UP000790347">
    <property type="component" value="Unassembled WGS sequence"/>
</dbReference>
<dbReference type="InterPro" id="IPR002110">
    <property type="entry name" value="Ankyrin_rpt"/>
</dbReference>
<comment type="similarity">
    <text evidence="7">Belongs to the cullin family.</text>
</comment>
<reference evidence="9" key="1">
    <citation type="submission" date="2013-05" db="EMBL/GenBank/DDBJ databases">
        <authorList>
            <person name="Yim A.K.Y."/>
            <person name="Chan T.F."/>
            <person name="Ji K.M."/>
            <person name="Liu X.Y."/>
            <person name="Zhou J.W."/>
            <person name="Li R.Q."/>
            <person name="Yang K.Y."/>
            <person name="Li J."/>
            <person name="Li M."/>
            <person name="Law P.T.W."/>
            <person name="Wu Y.L."/>
            <person name="Cai Z.L."/>
            <person name="Qin H."/>
            <person name="Bao Y."/>
            <person name="Leung R.K.K."/>
            <person name="Ng P.K.S."/>
            <person name="Zou J."/>
            <person name="Zhong X.J."/>
            <person name="Ran P.X."/>
            <person name="Zhong N.S."/>
            <person name="Liu Z.G."/>
            <person name="Tsui S.K.W."/>
        </authorList>
    </citation>
    <scope>NUCLEOTIDE SEQUENCE</scope>
    <source>
        <strain evidence="9">Derf</strain>
        <tissue evidence="9">Whole organism</tissue>
    </source>
</reference>
<keyword evidence="4" id="KW-0638">Presynaptic neurotoxin</keyword>